<evidence type="ECO:0000256" key="16">
    <source>
        <dbReference type="PROSITE-ProRule" id="PRU10141"/>
    </source>
</evidence>
<dbReference type="PRINTS" id="PR00320">
    <property type="entry name" value="GPROTEINBRPT"/>
</dbReference>
<evidence type="ECO:0000259" key="18">
    <source>
        <dbReference type="PROSITE" id="PS50006"/>
    </source>
</evidence>
<dbReference type="OMA" id="MNISGTH"/>
<dbReference type="SUPFAM" id="SSF50978">
    <property type="entry name" value="WD40 repeat-like"/>
    <property type="match status" value="1"/>
</dbReference>
<dbReference type="PROSITE" id="PS50011">
    <property type="entry name" value="PROTEIN_KINASE_DOM"/>
    <property type="match status" value="1"/>
</dbReference>
<dbReference type="GO" id="GO:0004674">
    <property type="term" value="F:protein serine/threonine kinase activity"/>
    <property type="evidence" value="ECO:0007669"/>
    <property type="project" value="UniProtKB-KW"/>
</dbReference>
<dbReference type="Pfam" id="PF00400">
    <property type="entry name" value="WD40"/>
    <property type="match status" value="6"/>
</dbReference>
<feature type="region of interest" description="Disordered" evidence="17">
    <location>
        <begin position="1013"/>
        <end position="1206"/>
    </location>
</feature>
<dbReference type="InterPro" id="IPR019775">
    <property type="entry name" value="WD40_repeat_CS"/>
</dbReference>
<feature type="region of interest" description="Disordered" evidence="17">
    <location>
        <begin position="99"/>
        <end position="215"/>
    </location>
</feature>
<keyword evidence="4 15" id="KW-0853">WD repeat</keyword>
<dbReference type="SUPFAM" id="SSF49879">
    <property type="entry name" value="SMAD/FHA domain"/>
    <property type="match status" value="1"/>
</dbReference>
<dbReference type="SMART" id="SM00320">
    <property type="entry name" value="WD40"/>
    <property type="match status" value="8"/>
</dbReference>
<dbReference type="Gene3D" id="1.20.960.30">
    <property type="match status" value="1"/>
</dbReference>
<dbReference type="InterPro" id="IPR000719">
    <property type="entry name" value="Prot_kinase_dom"/>
</dbReference>
<feature type="compositionally biased region" description="Low complexity" evidence="17">
    <location>
        <begin position="1053"/>
        <end position="1124"/>
    </location>
</feature>
<dbReference type="InterPro" id="IPR017441">
    <property type="entry name" value="Protein_kinase_ATP_BS"/>
</dbReference>
<comment type="catalytic activity">
    <reaction evidence="13">
        <text>L-threonyl-[protein] + ATP = O-phospho-L-threonyl-[protein] + ADP + H(+)</text>
        <dbReference type="Rhea" id="RHEA:46608"/>
        <dbReference type="Rhea" id="RHEA-COMP:11060"/>
        <dbReference type="Rhea" id="RHEA-COMP:11605"/>
        <dbReference type="ChEBI" id="CHEBI:15378"/>
        <dbReference type="ChEBI" id="CHEBI:30013"/>
        <dbReference type="ChEBI" id="CHEBI:30616"/>
        <dbReference type="ChEBI" id="CHEBI:61977"/>
        <dbReference type="ChEBI" id="CHEBI:456216"/>
        <dbReference type="EC" id="2.7.11.1"/>
    </reaction>
</comment>
<dbReference type="PANTHER" id="PTHR22846:SF2">
    <property type="entry name" value="F-BOX-LIKE_WD REPEAT-CONTAINING PROTEIN EBI"/>
    <property type="match status" value="1"/>
</dbReference>
<evidence type="ECO:0000256" key="11">
    <source>
        <dbReference type="ARBA" id="ARBA00023163"/>
    </source>
</evidence>
<dbReference type="PROSITE" id="PS50896">
    <property type="entry name" value="LISH"/>
    <property type="match status" value="1"/>
</dbReference>
<dbReference type="FunFam" id="2.130.10.10:FF:000218">
    <property type="entry name" value="WD40 repeat-containing protein HOS15"/>
    <property type="match status" value="1"/>
</dbReference>
<evidence type="ECO:0000256" key="8">
    <source>
        <dbReference type="ARBA" id="ARBA00022777"/>
    </source>
</evidence>
<dbReference type="Pfam" id="PF00069">
    <property type="entry name" value="Pkinase"/>
    <property type="match status" value="1"/>
</dbReference>
<dbReference type="PROSITE" id="PS00678">
    <property type="entry name" value="WD_REPEATS_1"/>
    <property type="match status" value="3"/>
</dbReference>
<keyword evidence="12" id="KW-0539">Nucleus</keyword>
<dbReference type="PROSITE" id="PS00107">
    <property type="entry name" value="PROTEIN_KINASE_ATP"/>
    <property type="match status" value="1"/>
</dbReference>
<keyword evidence="6" id="KW-0677">Repeat</keyword>
<feature type="repeat" description="WD" evidence="15">
    <location>
        <begin position="321"/>
        <end position="362"/>
    </location>
</feature>
<feature type="compositionally biased region" description="Low complexity" evidence="17">
    <location>
        <begin position="1156"/>
        <end position="1166"/>
    </location>
</feature>
<dbReference type="RefSeq" id="XP_020430793.1">
    <property type="nucleotide sequence ID" value="XM_020578954.1"/>
</dbReference>
<dbReference type="EC" id="2.7.11.1" evidence="2"/>
<reference evidence="20 21" key="1">
    <citation type="journal article" date="2011" name="Genome Res.">
        <title>Phylogeny-wide analysis of social amoeba genomes highlights ancient origins for complex intercellular communication.</title>
        <authorList>
            <person name="Heidel A.J."/>
            <person name="Lawal H.M."/>
            <person name="Felder M."/>
            <person name="Schilde C."/>
            <person name="Helps N.R."/>
            <person name="Tunggal B."/>
            <person name="Rivero F."/>
            <person name="John U."/>
            <person name="Schleicher M."/>
            <person name="Eichinger L."/>
            <person name="Platzer M."/>
            <person name="Noegel A.A."/>
            <person name="Schaap P."/>
            <person name="Gloeckner G."/>
        </authorList>
    </citation>
    <scope>NUCLEOTIDE SEQUENCE [LARGE SCALE GENOMIC DNA]</scope>
    <source>
        <strain evidence="21">ATCC 26659 / Pp 5 / PN500</strain>
    </source>
</reference>
<keyword evidence="3" id="KW-0723">Serine/threonine-protein kinase</keyword>
<dbReference type="SMART" id="SM00240">
    <property type="entry name" value="FHA"/>
    <property type="match status" value="1"/>
</dbReference>
<feature type="compositionally biased region" description="Low complexity" evidence="17">
    <location>
        <begin position="104"/>
        <end position="116"/>
    </location>
</feature>
<dbReference type="InterPro" id="IPR011009">
    <property type="entry name" value="Kinase-like_dom_sf"/>
</dbReference>
<evidence type="ECO:0000256" key="14">
    <source>
        <dbReference type="ARBA" id="ARBA00048679"/>
    </source>
</evidence>
<keyword evidence="7 16" id="KW-0547">Nucleotide-binding</keyword>
<dbReference type="GO" id="GO:0000118">
    <property type="term" value="C:histone deacetylase complex"/>
    <property type="evidence" value="ECO:0007669"/>
    <property type="project" value="TreeGrafter"/>
</dbReference>
<dbReference type="Pfam" id="PF08513">
    <property type="entry name" value="LisH"/>
    <property type="match status" value="1"/>
</dbReference>
<feature type="domain" description="FHA" evidence="18">
    <location>
        <begin position="623"/>
        <end position="680"/>
    </location>
</feature>
<dbReference type="InterPro" id="IPR036322">
    <property type="entry name" value="WD40_repeat_dom_sf"/>
</dbReference>
<dbReference type="Gene3D" id="1.10.510.10">
    <property type="entry name" value="Transferase(Phosphotransferase) domain 1"/>
    <property type="match status" value="1"/>
</dbReference>
<feature type="domain" description="Protein kinase" evidence="19">
    <location>
        <begin position="728"/>
        <end position="993"/>
    </location>
</feature>
<evidence type="ECO:0000256" key="12">
    <source>
        <dbReference type="ARBA" id="ARBA00023242"/>
    </source>
</evidence>
<dbReference type="InterPro" id="IPR000253">
    <property type="entry name" value="FHA_dom"/>
</dbReference>
<evidence type="ECO:0000256" key="10">
    <source>
        <dbReference type="ARBA" id="ARBA00023015"/>
    </source>
</evidence>
<dbReference type="GO" id="GO:0005524">
    <property type="term" value="F:ATP binding"/>
    <property type="evidence" value="ECO:0007669"/>
    <property type="project" value="UniProtKB-UniRule"/>
</dbReference>
<dbReference type="GeneID" id="31363608"/>
<keyword evidence="21" id="KW-1185">Reference proteome</keyword>
<dbReference type="AlphaFoldDB" id="D3BIP5"/>
<comment type="catalytic activity">
    <reaction evidence="14">
        <text>L-seryl-[protein] + ATP = O-phospho-L-seryl-[protein] + ADP + H(+)</text>
        <dbReference type="Rhea" id="RHEA:17989"/>
        <dbReference type="Rhea" id="RHEA-COMP:9863"/>
        <dbReference type="Rhea" id="RHEA-COMP:11604"/>
        <dbReference type="ChEBI" id="CHEBI:15378"/>
        <dbReference type="ChEBI" id="CHEBI:29999"/>
        <dbReference type="ChEBI" id="CHEBI:30616"/>
        <dbReference type="ChEBI" id="CHEBI:83421"/>
        <dbReference type="ChEBI" id="CHEBI:456216"/>
        <dbReference type="EC" id="2.7.11.1"/>
    </reaction>
</comment>
<dbReference type="SUPFAM" id="SSF56112">
    <property type="entry name" value="Protein kinase-like (PK-like)"/>
    <property type="match status" value="1"/>
</dbReference>
<dbReference type="InterPro" id="IPR019406">
    <property type="entry name" value="APLF_PBZ"/>
</dbReference>
<dbReference type="GO" id="GO:0006357">
    <property type="term" value="P:regulation of transcription by RNA polymerase II"/>
    <property type="evidence" value="ECO:0007669"/>
    <property type="project" value="TreeGrafter"/>
</dbReference>
<dbReference type="InterPro" id="IPR045183">
    <property type="entry name" value="Ebi-like"/>
</dbReference>
<feature type="repeat" description="WD" evidence="15">
    <location>
        <begin position="224"/>
        <end position="265"/>
    </location>
</feature>
<feature type="repeat" description="WD" evidence="15">
    <location>
        <begin position="404"/>
        <end position="445"/>
    </location>
</feature>
<comment type="caution">
    <text evidence="20">The sequence shown here is derived from an EMBL/GenBank/DDBJ whole genome shotgun (WGS) entry which is preliminary data.</text>
</comment>
<dbReference type="Pfam" id="PF10283">
    <property type="entry name" value="zf-CCHH"/>
    <property type="match status" value="1"/>
</dbReference>
<evidence type="ECO:0000256" key="9">
    <source>
        <dbReference type="ARBA" id="ARBA00022840"/>
    </source>
</evidence>
<dbReference type="EMBL" id="ADBJ01000037">
    <property type="protein sequence ID" value="EFA78669.1"/>
    <property type="molecule type" value="Genomic_DNA"/>
</dbReference>
<dbReference type="InterPro" id="IPR001680">
    <property type="entry name" value="WD40_rpt"/>
</dbReference>
<dbReference type="FunFam" id="1.10.510.10:FF:000571">
    <property type="entry name" value="Maternal embryonic leucine zipper kinase"/>
    <property type="match status" value="1"/>
</dbReference>
<dbReference type="PANTHER" id="PTHR22846">
    <property type="entry name" value="WD40 REPEAT PROTEIN"/>
    <property type="match status" value="1"/>
</dbReference>
<protein>
    <recommendedName>
        <fullName evidence="2">non-specific serine/threonine protein kinase</fullName>
        <ecNumber evidence="2">2.7.11.1</ecNumber>
    </recommendedName>
</protein>
<feature type="compositionally biased region" description="Low complexity" evidence="17">
    <location>
        <begin position="137"/>
        <end position="153"/>
    </location>
</feature>
<dbReference type="PROSITE" id="PS50006">
    <property type="entry name" value="FHA_DOMAIN"/>
    <property type="match status" value="1"/>
</dbReference>
<keyword evidence="5" id="KW-0808">Transferase</keyword>
<organism evidence="20 21">
    <name type="scientific">Heterostelium pallidum (strain ATCC 26659 / Pp 5 / PN500)</name>
    <name type="common">Cellular slime mold</name>
    <name type="synonym">Polysphondylium pallidum</name>
    <dbReference type="NCBI Taxonomy" id="670386"/>
    <lineage>
        <taxon>Eukaryota</taxon>
        <taxon>Amoebozoa</taxon>
        <taxon>Evosea</taxon>
        <taxon>Eumycetozoa</taxon>
        <taxon>Dictyostelia</taxon>
        <taxon>Acytosteliales</taxon>
        <taxon>Acytosteliaceae</taxon>
        <taxon>Heterostelium</taxon>
    </lineage>
</organism>
<evidence type="ECO:0000259" key="19">
    <source>
        <dbReference type="PROSITE" id="PS50011"/>
    </source>
</evidence>
<evidence type="ECO:0000313" key="21">
    <source>
        <dbReference type="Proteomes" id="UP000001396"/>
    </source>
</evidence>
<dbReference type="InParanoid" id="D3BIP5"/>
<gene>
    <name evidence="20" type="primary">fhkE</name>
    <name evidence="20" type="ORF">PPL_08128</name>
</gene>
<feature type="repeat" description="WD" evidence="15">
    <location>
        <begin position="446"/>
        <end position="496"/>
    </location>
</feature>
<evidence type="ECO:0000256" key="1">
    <source>
        <dbReference type="ARBA" id="ARBA00004123"/>
    </source>
</evidence>
<evidence type="ECO:0000313" key="20">
    <source>
        <dbReference type="EMBL" id="EFA78669.1"/>
    </source>
</evidence>
<dbReference type="Pfam" id="PF00498">
    <property type="entry name" value="FHA"/>
    <property type="match status" value="1"/>
</dbReference>
<name>D3BIP5_HETP5</name>
<evidence type="ECO:0000256" key="7">
    <source>
        <dbReference type="ARBA" id="ARBA00022741"/>
    </source>
</evidence>
<keyword evidence="8" id="KW-0418">Kinase</keyword>
<dbReference type="Gene3D" id="2.130.10.10">
    <property type="entry name" value="YVTN repeat-like/Quinoprotein amine dehydrogenase"/>
    <property type="match status" value="1"/>
</dbReference>
<dbReference type="PROSITE" id="PS00108">
    <property type="entry name" value="PROTEIN_KINASE_ST"/>
    <property type="match status" value="1"/>
</dbReference>
<dbReference type="CDD" id="cd00200">
    <property type="entry name" value="WD40"/>
    <property type="match status" value="1"/>
</dbReference>
<dbReference type="PROSITE" id="PS50294">
    <property type="entry name" value="WD_REPEATS_REGION"/>
    <property type="match status" value="5"/>
</dbReference>
<dbReference type="Proteomes" id="UP000001396">
    <property type="component" value="Unassembled WGS sequence"/>
</dbReference>
<evidence type="ECO:0000256" key="13">
    <source>
        <dbReference type="ARBA" id="ARBA00047899"/>
    </source>
</evidence>
<evidence type="ECO:0000256" key="15">
    <source>
        <dbReference type="PROSITE-ProRule" id="PRU00221"/>
    </source>
</evidence>
<dbReference type="STRING" id="670386.D3BIP5"/>
<dbReference type="FunFam" id="1.20.960.30:FF:000001">
    <property type="entry name" value="F-box-like/WD repeat-containing protein TBL1XR1"/>
    <property type="match status" value="1"/>
</dbReference>
<keyword evidence="9 16" id="KW-0067">ATP-binding</keyword>
<sequence>MSSMSIKSDEVNFLIYKYLQESGFHHSAFTFFNESCVAKSEIVNVSDDIPHGSLISVLQKGIQYIEVETHLQEDGTELNCNEPFSLVSQHVCQIIKKEGKNKKQQQQSDKSAAAAAADKDVVMTPVSSSQIKKESSKTSNDSTPSNNNNNSNNTKEKSKDKKDKDKDKDKDIKMKDTPNSKKDKEKKDKDSSSTTLSSSASTTATATPAPPVTAEIPESDVTILRGHKNEVFICSWNPTSSLLASGSGDSTARIWALPTDVPVSSKQPINSIVLNHFNVQSPKTIDVTTLDWNLDGSLLATGSYDGVARVWTAKGDLMHVLSQHQAPIFSLKWNKKGDYLLSGSVDKTSIVWDIKSGSVLQQFEFHSAPTLDIDWRNNTQFASCSTDRLIHLCEIGKNRPIKTFQGHDDEINAIKWDPSGTLLASCSDDTTAKIWNLKNDDCVHNLKQHTKEIYTIKWSPTGPGSANPNKDLVLASASFDSTVKLWDVEVGACIHNFTKHTDPVYTVSFSPNGEYLASGSFDKCLYIWSVKDGSLVRTHRGSGGIFDVCWNSTGDKLSTSMWTLGMVVHEVTSDLEMSEDATQACTLAVELDDDLGAGKKTGWAVLKSLNPAYPDFALCDNEIVIGRQPSSTIHFNDMNISGTHCSIKKEGDDGDDQHGPIIAFLYDKSTNGTYVDGMKVGKGNRFLLSSGQEIGLVLSKKQGQEKIAFIYQTCEKEDDEEGGPQKKYHIGETLGAGNFATVKLAVDKKTGAKFAIKIVDKKKYFMNSSSRKDALMDEVNILTQLNHQNIIHIQEVFNTEKTLYLVLELVECGELLNDILTCSCYKEDKAKKFFKQIVNAVKYLHDQGIAHRDLKPENILLKYRKEDMPDAIKLSDFGLSRSISEGSFMKTMCGTPQYLAPEILTNSSVGGYGKEVDCWSMGAILYVMLCGYPPFDDSQDVSIFEQIRNAVFEFPDEDWSQISPEAKDLIKRLLCVNPMKRYSCDQILDHPWYNLSKSLESLLEKENENDRYLGKRKSEDGLMNGVSKSASTDDVVGSTSTDSPTNTLKKSKSSSNVQSTTTSSSSSSTSSPPTTTIPPQSNSFNNSNNNSNNKNSSSSSSSFNNKSITVTNNNKDNNIINIDTTAKDDSDTDEEMDNSRMDQDLKPISPIKQRTSSNLSAMSTSSGDISSNGNLSDGGSPISASPKGSPKFAVPAPKPATPQKELPMCMYGDRCYRKNPAHFKEYRHPNKQ</sequence>
<proteinExistence type="predicted"/>
<evidence type="ECO:0000256" key="5">
    <source>
        <dbReference type="ARBA" id="ARBA00022679"/>
    </source>
</evidence>
<dbReference type="InterPro" id="IPR006594">
    <property type="entry name" value="LisH"/>
</dbReference>
<feature type="repeat" description="WD" evidence="15">
    <location>
        <begin position="287"/>
        <end position="311"/>
    </location>
</feature>
<comment type="subcellular location">
    <subcellularLocation>
        <location evidence="1">Nucleus</location>
    </subcellularLocation>
</comment>
<dbReference type="InterPro" id="IPR008984">
    <property type="entry name" value="SMAD_FHA_dom_sf"/>
</dbReference>
<accession>D3BIP5</accession>
<dbReference type="CDD" id="cd05117">
    <property type="entry name" value="STKc_CAMK"/>
    <property type="match status" value="1"/>
</dbReference>
<evidence type="ECO:0000256" key="2">
    <source>
        <dbReference type="ARBA" id="ARBA00012513"/>
    </source>
</evidence>
<keyword evidence="10" id="KW-0805">Transcription regulation</keyword>
<dbReference type="Gene3D" id="2.60.200.20">
    <property type="match status" value="1"/>
</dbReference>
<keyword evidence="11" id="KW-0804">Transcription</keyword>
<dbReference type="InterPro" id="IPR008271">
    <property type="entry name" value="Ser/Thr_kinase_AS"/>
</dbReference>
<dbReference type="GO" id="GO:0003714">
    <property type="term" value="F:transcription corepressor activity"/>
    <property type="evidence" value="ECO:0007669"/>
    <property type="project" value="InterPro"/>
</dbReference>
<feature type="compositionally biased region" description="Low complexity" evidence="17">
    <location>
        <begin position="192"/>
        <end position="207"/>
    </location>
</feature>
<feature type="compositionally biased region" description="Polar residues" evidence="17">
    <location>
        <begin position="1167"/>
        <end position="1177"/>
    </location>
</feature>
<feature type="compositionally biased region" description="Basic and acidic residues" evidence="17">
    <location>
        <begin position="154"/>
        <end position="191"/>
    </location>
</feature>
<dbReference type="FunFam" id="3.30.200.20:FF:000003">
    <property type="entry name" value="Non-specific serine/threonine protein kinase"/>
    <property type="match status" value="1"/>
</dbReference>
<dbReference type="SMART" id="SM00667">
    <property type="entry name" value="LisH"/>
    <property type="match status" value="1"/>
</dbReference>
<dbReference type="InterPro" id="IPR020472">
    <property type="entry name" value="WD40_PAC1"/>
</dbReference>
<feature type="repeat" description="WD" evidence="15">
    <location>
        <begin position="497"/>
        <end position="538"/>
    </location>
</feature>
<feature type="binding site" evidence="16">
    <location>
        <position position="757"/>
    </location>
    <ligand>
        <name>ATP</name>
        <dbReference type="ChEBI" id="CHEBI:30616"/>
    </ligand>
</feature>
<evidence type="ECO:0000256" key="3">
    <source>
        <dbReference type="ARBA" id="ARBA00022527"/>
    </source>
</evidence>
<feature type="compositionally biased region" description="Polar residues" evidence="17">
    <location>
        <begin position="1026"/>
        <end position="1048"/>
    </location>
</feature>
<dbReference type="SMART" id="SM00220">
    <property type="entry name" value="S_TKc"/>
    <property type="match status" value="1"/>
</dbReference>
<evidence type="ECO:0000256" key="4">
    <source>
        <dbReference type="ARBA" id="ARBA00022574"/>
    </source>
</evidence>
<evidence type="ECO:0000256" key="6">
    <source>
        <dbReference type="ARBA" id="ARBA00022737"/>
    </source>
</evidence>
<evidence type="ECO:0000256" key="17">
    <source>
        <dbReference type="SAM" id="MobiDB-lite"/>
    </source>
</evidence>
<dbReference type="PROSITE" id="PS50082">
    <property type="entry name" value="WD_REPEATS_2"/>
    <property type="match status" value="6"/>
</dbReference>
<dbReference type="InterPro" id="IPR015943">
    <property type="entry name" value="WD40/YVTN_repeat-like_dom_sf"/>
</dbReference>